<protein>
    <submittedName>
        <fullName evidence="1">Uncharacterized protein</fullName>
    </submittedName>
</protein>
<proteinExistence type="predicted"/>
<keyword evidence="2" id="KW-1185">Reference proteome</keyword>
<reference evidence="2" key="1">
    <citation type="journal article" date="2019" name="Int. J. Syst. Evol. Microbiol.">
        <title>The Global Catalogue of Microorganisms (GCM) 10K type strain sequencing project: providing services to taxonomists for standard genome sequencing and annotation.</title>
        <authorList>
            <consortium name="The Broad Institute Genomics Platform"/>
            <consortium name="The Broad Institute Genome Sequencing Center for Infectious Disease"/>
            <person name="Wu L."/>
            <person name="Ma J."/>
        </authorList>
    </citation>
    <scope>NUCLEOTIDE SEQUENCE [LARGE SCALE GENOMIC DNA]</scope>
    <source>
        <strain evidence="2">JCM 17975</strain>
    </source>
</reference>
<gene>
    <name evidence="1" type="ORF">GCM10023198_48040</name>
</gene>
<evidence type="ECO:0000313" key="2">
    <source>
        <dbReference type="Proteomes" id="UP001500843"/>
    </source>
</evidence>
<evidence type="ECO:0000313" key="1">
    <source>
        <dbReference type="EMBL" id="GAA4718789.1"/>
    </source>
</evidence>
<dbReference type="EMBL" id="BAABHM010000030">
    <property type="protein sequence ID" value="GAA4718789.1"/>
    <property type="molecule type" value="Genomic_DNA"/>
</dbReference>
<name>A0ABP8Y125_9MICO</name>
<sequence length="115" mass="12244">MSVELAWVDVQACILPTVERPLRLAEFDAVFADHLVEVTEQSATGAALHFTGGDDVSATLADLTARESQCCSFFEFELTDDNNSVRLAVNVPPAHADVLTALVERARLVAAGDAG</sequence>
<accession>A0ABP8Y125</accession>
<dbReference type="Proteomes" id="UP001500843">
    <property type="component" value="Unassembled WGS sequence"/>
</dbReference>
<dbReference type="RefSeq" id="WP_253878315.1">
    <property type="nucleotide sequence ID" value="NZ_BAABHM010000030.1"/>
</dbReference>
<organism evidence="1 2">
    <name type="scientific">Promicromonospora umidemergens</name>
    <dbReference type="NCBI Taxonomy" id="629679"/>
    <lineage>
        <taxon>Bacteria</taxon>
        <taxon>Bacillati</taxon>
        <taxon>Actinomycetota</taxon>
        <taxon>Actinomycetes</taxon>
        <taxon>Micrococcales</taxon>
        <taxon>Promicromonosporaceae</taxon>
        <taxon>Promicromonospora</taxon>
    </lineage>
</organism>
<comment type="caution">
    <text evidence="1">The sequence shown here is derived from an EMBL/GenBank/DDBJ whole genome shotgun (WGS) entry which is preliminary data.</text>
</comment>